<accession>A0AA51UEN4</accession>
<evidence type="ECO:0000256" key="2">
    <source>
        <dbReference type="SAM" id="Phobius"/>
    </source>
</evidence>
<dbReference type="Proteomes" id="UP001183006">
    <property type="component" value="Chromosome"/>
</dbReference>
<feature type="transmembrane region" description="Helical" evidence="2">
    <location>
        <begin position="119"/>
        <end position="137"/>
    </location>
</feature>
<name>A0AA51UEN4_9EURY</name>
<feature type="region of interest" description="Disordered" evidence="1">
    <location>
        <begin position="1"/>
        <end position="34"/>
    </location>
</feature>
<dbReference type="AlphaFoldDB" id="A0AA51UEN4"/>
<dbReference type="InterPro" id="IPR043941">
    <property type="entry name" value="EMC6-arch"/>
</dbReference>
<dbReference type="GeneID" id="84230619"/>
<dbReference type="Pfam" id="PF19094">
    <property type="entry name" value="EMC6_arch"/>
    <property type="match status" value="1"/>
</dbReference>
<keyword evidence="2" id="KW-1133">Transmembrane helix</keyword>
<dbReference type="EMBL" id="CP133594">
    <property type="protein sequence ID" value="WMW21837.1"/>
    <property type="molecule type" value="Genomic_DNA"/>
</dbReference>
<feature type="compositionally biased region" description="Low complexity" evidence="1">
    <location>
        <begin position="1"/>
        <end position="16"/>
    </location>
</feature>
<gene>
    <name evidence="3" type="ORF">RE476_10720</name>
</gene>
<keyword evidence="2" id="KW-0472">Membrane</keyword>
<protein>
    <submittedName>
        <fullName evidence="3">Uncharacterized protein</fullName>
    </submittedName>
</protein>
<dbReference type="KEGG" id="mmav:RE476_10720"/>
<feature type="transmembrane region" description="Helical" evidence="2">
    <location>
        <begin position="52"/>
        <end position="73"/>
    </location>
</feature>
<reference evidence="3" key="1">
    <citation type="submission" date="2023-08" db="EMBL/GenBank/DDBJ databases">
        <title>Methanolobus mangrovi sp. nov. and Methanolobus sediminis sp. nov, two novel methylotrophic methanogens isolated from mangrove sediments in China.</title>
        <authorList>
            <person name="Zhou J."/>
        </authorList>
    </citation>
    <scope>NUCLEOTIDE SEQUENCE</scope>
    <source>
        <strain evidence="3">FTZ2</strain>
    </source>
</reference>
<feature type="transmembrane region" description="Helical" evidence="2">
    <location>
        <begin position="85"/>
        <end position="107"/>
    </location>
</feature>
<organism evidence="3 4">
    <name type="scientific">Methanolobus mangrovi</name>
    <dbReference type="NCBI Taxonomy" id="3072977"/>
    <lineage>
        <taxon>Archaea</taxon>
        <taxon>Methanobacteriati</taxon>
        <taxon>Methanobacteriota</taxon>
        <taxon>Stenosarchaea group</taxon>
        <taxon>Methanomicrobia</taxon>
        <taxon>Methanosarcinales</taxon>
        <taxon>Methanosarcinaceae</taxon>
        <taxon>Methanolobus</taxon>
    </lineage>
</organism>
<evidence type="ECO:0000256" key="1">
    <source>
        <dbReference type="SAM" id="MobiDB-lite"/>
    </source>
</evidence>
<evidence type="ECO:0000313" key="4">
    <source>
        <dbReference type="Proteomes" id="UP001183006"/>
    </source>
</evidence>
<keyword evidence="2" id="KW-0812">Transmembrane</keyword>
<keyword evidence="4" id="KW-1185">Reference proteome</keyword>
<evidence type="ECO:0000313" key="3">
    <source>
        <dbReference type="EMBL" id="WMW21837.1"/>
    </source>
</evidence>
<dbReference type="RefSeq" id="WP_309307629.1">
    <property type="nucleotide sequence ID" value="NZ_CP133594.1"/>
</dbReference>
<sequence length="139" mass="15516">MSKSSSKKQSVPVPVKESTDDAQPAPTSSGSGKISFKVRTPEERKKAHMEGIIKTAVAAIIGVIAGILAYIQLGVGDALTTGYEWYVIMMFIVGISFYVMKFSFPLFKIKVKEFGFKDWFYVEFIVIDFCLVTWTLLLN</sequence>
<proteinExistence type="predicted"/>